<keyword evidence="2" id="KW-1133">Transmembrane helix</keyword>
<organism evidence="3 4">
    <name type="scientific">Macrophomina phaseolina</name>
    <dbReference type="NCBI Taxonomy" id="35725"/>
    <lineage>
        <taxon>Eukaryota</taxon>
        <taxon>Fungi</taxon>
        <taxon>Dikarya</taxon>
        <taxon>Ascomycota</taxon>
        <taxon>Pezizomycotina</taxon>
        <taxon>Dothideomycetes</taxon>
        <taxon>Dothideomycetes incertae sedis</taxon>
        <taxon>Botryosphaeriales</taxon>
        <taxon>Botryosphaeriaceae</taxon>
        <taxon>Macrophomina</taxon>
    </lineage>
</organism>
<name>A0ABQ8GN97_9PEZI</name>
<evidence type="ECO:0000256" key="2">
    <source>
        <dbReference type="SAM" id="Phobius"/>
    </source>
</evidence>
<keyword evidence="2" id="KW-0812">Transmembrane</keyword>
<evidence type="ECO:0000313" key="4">
    <source>
        <dbReference type="Proteomes" id="UP000774617"/>
    </source>
</evidence>
<sequence length="738" mass="82050">MPTSADYYSIYEGIWINWSRGRILGSTITLNRRDGGLLISFIALFVTFVGTASWRIICFALHHHLSSEAPRDALYHQQQAVLRNSANGSSGLCSLSHILWTWRHYKSHHPFRRMLPTIILTVIFLGSFAVAGVFSSKIATSTGTEVLVSSPYCGVLNTTGVDLVSMAMIMKPYFVQSTTDAVNYGQNCYTNTSNSQECRTYVKKQLPWTSNRNASCPFPREMCKNDHSNLELDTGFIDSSDHLGMNGPPEKRVILRSVQRCAPLAIEPFVNKTSVRRDDLEANLTRVYLGPTMYADASDDYTLGHWDYSNPNDTSPDGTGFTGDYKIRRMPAAFANGSLYPQLSDFNPIQQLRSPQADVETFFLSGNGVVYSQETNDPWYSAHKKVTQTVIDTGDDLEETMDFFYADDVVSVVGCLQSWQLCNPNLPEGQRCSPLAPMMDNFVNAKTLWSESEYQSLKMLINTLLNFAPAAVPHDLGISSLTSRSSLQTGWQGPIPDNQWQLDVEHWFKGGLSLLQSQSVEYATGPTNSALRRWIIPPQNTAQRYFCENQKILTTAYTNFNTFGLTLTLALGAALILTSYLLEPLAGCLQPRLCRWTRRLDKYARLEWCTNETLQLQRLAHEELGLGTWRGGADAVPLTEAGQRLGMVDVADERHPKLEAPSPDLQEVLAGGDEEGEGEERKEPRTSCVGSVELVSPLSDFSSSSDSATLRGSERDVRRDGQSMRGDGDRGVSAGDGW</sequence>
<keyword evidence="2" id="KW-0472">Membrane</keyword>
<keyword evidence="4" id="KW-1185">Reference proteome</keyword>
<comment type="caution">
    <text evidence="3">The sequence shown here is derived from an EMBL/GenBank/DDBJ whole genome shotgun (WGS) entry which is preliminary data.</text>
</comment>
<feature type="transmembrane region" description="Helical" evidence="2">
    <location>
        <begin position="563"/>
        <end position="582"/>
    </location>
</feature>
<feature type="compositionally biased region" description="Basic and acidic residues" evidence="1">
    <location>
        <begin position="712"/>
        <end position="730"/>
    </location>
</feature>
<dbReference type="EMBL" id="JAGTJR010000006">
    <property type="protein sequence ID" value="KAH7058996.1"/>
    <property type="molecule type" value="Genomic_DNA"/>
</dbReference>
<proteinExistence type="predicted"/>
<protein>
    <recommendedName>
        <fullName evidence="5">Cytochrome P450</fullName>
    </recommendedName>
</protein>
<gene>
    <name evidence="3" type="ORF">B0J12DRAFT_783268</name>
</gene>
<evidence type="ECO:0008006" key="5">
    <source>
        <dbReference type="Google" id="ProtNLM"/>
    </source>
</evidence>
<feature type="transmembrane region" description="Helical" evidence="2">
    <location>
        <begin position="114"/>
        <end position="134"/>
    </location>
</feature>
<evidence type="ECO:0000256" key="1">
    <source>
        <dbReference type="SAM" id="MobiDB-lite"/>
    </source>
</evidence>
<reference evidence="3 4" key="1">
    <citation type="journal article" date="2021" name="Nat. Commun.">
        <title>Genetic determinants of endophytism in the Arabidopsis root mycobiome.</title>
        <authorList>
            <person name="Mesny F."/>
            <person name="Miyauchi S."/>
            <person name="Thiergart T."/>
            <person name="Pickel B."/>
            <person name="Atanasova L."/>
            <person name="Karlsson M."/>
            <person name="Huettel B."/>
            <person name="Barry K.W."/>
            <person name="Haridas S."/>
            <person name="Chen C."/>
            <person name="Bauer D."/>
            <person name="Andreopoulos W."/>
            <person name="Pangilinan J."/>
            <person name="LaButti K."/>
            <person name="Riley R."/>
            <person name="Lipzen A."/>
            <person name="Clum A."/>
            <person name="Drula E."/>
            <person name="Henrissat B."/>
            <person name="Kohler A."/>
            <person name="Grigoriev I.V."/>
            <person name="Martin F.M."/>
            <person name="Hacquard S."/>
        </authorList>
    </citation>
    <scope>NUCLEOTIDE SEQUENCE [LARGE SCALE GENOMIC DNA]</scope>
    <source>
        <strain evidence="3 4">MPI-SDFR-AT-0080</strain>
    </source>
</reference>
<dbReference type="Proteomes" id="UP000774617">
    <property type="component" value="Unassembled WGS sequence"/>
</dbReference>
<accession>A0ABQ8GN97</accession>
<feature type="transmembrane region" description="Helical" evidence="2">
    <location>
        <begin position="37"/>
        <end position="61"/>
    </location>
</feature>
<evidence type="ECO:0000313" key="3">
    <source>
        <dbReference type="EMBL" id="KAH7058996.1"/>
    </source>
</evidence>
<feature type="region of interest" description="Disordered" evidence="1">
    <location>
        <begin position="657"/>
        <end position="738"/>
    </location>
</feature>